<dbReference type="InterPro" id="IPR001626">
    <property type="entry name" value="ABC_TroCD"/>
</dbReference>
<protein>
    <submittedName>
        <fullName evidence="11">Metal ABC transporter permease</fullName>
    </submittedName>
</protein>
<evidence type="ECO:0000256" key="8">
    <source>
        <dbReference type="RuleBase" id="RU003943"/>
    </source>
</evidence>
<accession>A0ABW9MEK3</accession>
<feature type="transmembrane region" description="Helical" evidence="10">
    <location>
        <begin position="170"/>
        <end position="194"/>
    </location>
</feature>
<dbReference type="EMBL" id="JBGMEF010000017">
    <property type="protein sequence ID" value="MFO3666887.1"/>
    <property type="molecule type" value="Genomic_DNA"/>
</dbReference>
<name>A0ABW9MEK3_9FIRM</name>
<feature type="transmembrane region" description="Helical" evidence="10">
    <location>
        <begin position="56"/>
        <end position="76"/>
    </location>
</feature>
<dbReference type="RefSeq" id="WP_410035434.1">
    <property type="nucleotide sequence ID" value="NZ_JBGMEF010000017.1"/>
</dbReference>
<organism evidence="11 12">
    <name type="scientific">Anaerococcus kampingae</name>
    <dbReference type="NCBI Taxonomy" id="3115614"/>
    <lineage>
        <taxon>Bacteria</taxon>
        <taxon>Bacillati</taxon>
        <taxon>Bacillota</taxon>
        <taxon>Tissierellia</taxon>
        <taxon>Tissierellales</taxon>
        <taxon>Peptoniphilaceae</taxon>
        <taxon>Anaerococcus</taxon>
    </lineage>
</organism>
<keyword evidence="4" id="KW-1003">Cell membrane</keyword>
<evidence type="ECO:0000256" key="5">
    <source>
        <dbReference type="ARBA" id="ARBA00022692"/>
    </source>
</evidence>
<dbReference type="PANTHER" id="PTHR30477:SF8">
    <property type="entry name" value="METAL TRANSPORT SYSTEM MEMBRANE PROTEIN CT_070-RELATED"/>
    <property type="match status" value="1"/>
</dbReference>
<keyword evidence="6 10" id="KW-1133">Transmembrane helix</keyword>
<dbReference type="Proteomes" id="UP001637994">
    <property type="component" value="Unassembled WGS sequence"/>
</dbReference>
<evidence type="ECO:0000256" key="4">
    <source>
        <dbReference type="ARBA" id="ARBA00022475"/>
    </source>
</evidence>
<feature type="transmembrane region" description="Helical" evidence="10">
    <location>
        <begin position="6"/>
        <end position="24"/>
    </location>
</feature>
<evidence type="ECO:0000256" key="9">
    <source>
        <dbReference type="SAM" id="MobiDB-lite"/>
    </source>
</evidence>
<feature type="transmembrane region" description="Helical" evidence="10">
    <location>
        <begin position="88"/>
        <end position="106"/>
    </location>
</feature>
<feature type="region of interest" description="Disordered" evidence="9">
    <location>
        <begin position="281"/>
        <end position="302"/>
    </location>
</feature>
<evidence type="ECO:0000256" key="10">
    <source>
        <dbReference type="SAM" id="Phobius"/>
    </source>
</evidence>
<feature type="transmembrane region" description="Helical" evidence="10">
    <location>
        <begin position="200"/>
        <end position="220"/>
    </location>
</feature>
<dbReference type="Gene3D" id="1.10.3470.10">
    <property type="entry name" value="ABC transporter involved in vitamin B12 uptake, BtuC"/>
    <property type="match status" value="1"/>
</dbReference>
<evidence type="ECO:0000313" key="11">
    <source>
        <dbReference type="EMBL" id="MFO3666887.1"/>
    </source>
</evidence>
<keyword evidence="3 8" id="KW-0813">Transport</keyword>
<dbReference type="InterPro" id="IPR037294">
    <property type="entry name" value="ABC_BtuC-like"/>
</dbReference>
<evidence type="ECO:0000313" key="12">
    <source>
        <dbReference type="Proteomes" id="UP001637994"/>
    </source>
</evidence>
<comment type="caution">
    <text evidence="11">The sequence shown here is derived from an EMBL/GenBank/DDBJ whole genome shotgun (WGS) entry which is preliminary data.</text>
</comment>
<comment type="subcellular location">
    <subcellularLocation>
        <location evidence="1 8">Cell membrane</location>
        <topology evidence="1 8">Multi-pass membrane protein</topology>
    </subcellularLocation>
</comment>
<keyword evidence="12" id="KW-1185">Reference proteome</keyword>
<gene>
    <name evidence="11" type="ORF">ACCQ42_03785</name>
</gene>
<dbReference type="Pfam" id="PF00950">
    <property type="entry name" value="ABC-3"/>
    <property type="match status" value="1"/>
</dbReference>
<sequence length="302" mass="32912">MTDALIVLILTSISCSLLGIFLVLRKLSMMTDAISHSVLLGIVLAFFLVRDLDSPLLIIGASLMGLVTVFLIESIGKLKLAKLDDATAIVYPLLFSIAVILISKFFRNVHLDTDIVMMGEVIFSSMIRTQIFGIEMSKSILEAALSLICVIAFIGIFYRKLKIGSFDEEFASLVGISTGLIFYSLMTITSFVAVTSFNNVGAIIVISFFIGPAAIALLFARSLREAFLLATLASIINPSIGFYLAINFNVSITGMIATINMASYLALIMIKKYILDRSRNYGKNQSSKRGLSNNNIQIDAGK</sequence>
<reference evidence="11 12" key="1">
    <citation type="journal article" date="2025" name="Anaerobe">
        <title>Description of Anaerococcus kampingiae sp. nov., Anaerococcus groningensis sp. nov., Anaerococcus martiniensis sp. nov., and Anaerococcus cruorum sp. nov., isolated from human clinical specimens.</title>
        <authorList>
            <person name="Boiten K.E."/>
            <person name="Meijer J."/>
            <person name="van Wezel E.M."/>
            <person name="Veloo A.C.M."/>
        </authorList>
    </citation>
    <scope>NUCLEOTIDE SEQUENCE [LARGE SCALE GENOMIC DNA]</scope>
    <source>
        <strain evidence="11 12">ENR0874</strain>
    </source>
</reference>
<proteinExistence type="inferred from homology"/>
<feature type="transmembrane region" description="Helical" evidence="10">
    <location>
        <begin position="252"/>
        <end position="270"/>
    </location>
</feature>
<evidence type="ECO:0000256" key="6">
    <source>
        <dbReference type="ARBA" id="ARBA00022989"/>
    </source>
</evidence>
<keyword evidence="7 10" id="KW-0472">Membrane</keyword>
<evidence type="ECO:0000256" key="7">
    <source>
        <dbReference type="ARBA" id="ARBA00023136"/>
    </source>
</evidence>
<dbReference type="PANTHER" id="PTHR30477">
    <property type="entry name" value="ABC-TRANSPORTER METAL-BINDING PROTEIN"/>
    <property type="match status" value="1"/>
</dbReference>
<feature type="transmembrane region" description="Helical" evidence="10">
    <location>
        <begin position="33"/>
        <end position="50"/>
    </location>
</feature>
<feature type="transmembrane region" description="Helical" evidence="10">
    <location>
        <begin position="140"/>
        <end position="158"/>
    </location>
</feature>
<keyword evidence="5 8" id="KW-0812">Transmembrane</keyword>
<evidence type="ECO:0000256" key="1">
    <source>
        <dbReference type="ARBA" id="ARBA00004651"/>
    </source>
</evidence>
<evidence type="ECO:0000256" key="2">
    <source>
        <dbReference type="ARBA" id="ARBA00008034"/>
    </source>
</evidence>
<feature type="transmembrane region" description="Helical" evidence="10">
    <location>
        <begin position="227"/>
        <end position="246"/>
    </location>
</feature>
<dbReference type="SUPFAM" id="SSF81345">
    <property type="entry name" value="ABC transporter involved in vitamin B12 uptake, BtuC"/>
    <property type="match status" value="1"/>
</dbReference>
<comment type="similarity">
    <text evidence="2 8">Belongs to the ABC-3 integral membrane protein family.</text>
</comment>
<evidence type="ECO:0000256" key="3">
    <source>
        <dbReference type="ARBA" id="ARBA00022448"/>
    </source>
</evidence>